<dbReference type="AlphaFoldDB" id="A0A2A6C003"/>
<reference evidence="2" key="1">
    <citation type="journal article" date="2008" name="Nat. Genet.">
        <title>The Pristionchus pacificus genome provides a unique perspective on nematode lifestyle and parasitism.</title>
        <authorList>
            <person name="Dieterich C."/>
            <person name="Clifton S.W."/>
            <person name="Schuster L.N."/>
            <person name="Chinwalla A."/>
            <person name="Delehaunty K."/>
            <person name="Dinkelacker I."/>
            <person name="Fulton L."/>
            <person name="Fulton R."/>
            <person name="Godfrey J."/>
            <person name="Minx P."/>
            <person name="Mitreva M."/>
            <person name="Roeseler W."/>
            <person name="Tian H."/>
            <person name="Witte H."/>
            <person name="Yang S.P."/>
            <person name="Wilson R.K."/>
            <person name="Sommer R.J."/>
        </authorList>
    </citation>
    <scope>NUCLEOTIDE SEQUENCE [LARGE SCALE GENOMIC DNA]</scope>
    <source>
        <strain evidence="2">PS312</strain>
    </source>
</reference>
<organism evidence="1 2">
    <name type="scientific">Pristionchus pacificus</name>
    <name type="common">Parasitic nematode worm</name>
    <dbReference type="NCBI Taxonomy" id="54126"/>
    <lineage>
        <taxon>Eukaryota</taxon>
        <taxon>Metazoa</taxon>
        <taxon>Ecdysozoa</taxon>
        <taxon>Nematoda</taxon>
        <taxon>Chromadorea</taxon>
        <taxon>Rhabditida</taxon>
        <taxon>Rhabditina</taxon>
        <taxon>Diplogasteromorpha</taxon>
        <taxon>Diplogasteroidea</taxon>
        <taxon>Neodiplogasteridae</taxon>
        <taxon>Pristionchus</taxon>
    </lineage>
</organism>
<evidence type="ECO:0000313" key="1">
    <source>
        <dbReference type="EnsemblMetazoa" id="PPA45904.1"/>
    </source>
</evidence>
<evidence type="ECO:0000313" key="2">
    <source>
        <dbReference type="Proteomes" id="UP000005239"/>
    </source>
</evidence>
<accession>A0A8R1Z8T9</accession>
<accession>A0A2A6C003</accession>
<keyword evidence="2" id="KW-1185">Reference proteome</keyword>
<gene>
    <name evidence="1" type="primary">WBGene00284273</name>
</gene>
<dbReference type="Proteomes" id="UP000005239">
    <property type="component" value="Unassembled WGS sequence"/>
</dbReference>
<reference evidence="1" key="2">
    <citation type="submission" date="2022-06" db="UniProtKB">
        <authorList>
            <consortium name="EnsemblMetazoa"/>
        </authorList>
    </citation>
    <scope>IDENTIFICATION</scope>
    <source>
        <strain evidence="1">PS312</strain>
    </source>
</reference>
<sequence length="65" mass="7750">MRKKPLEMRMASQGKVSQFLKFDKRDLNRNLNDKNDKGERSRLISDSTSQMFFVRCWVRSPQSLL</sequence>
<proteinExistence type="predicted"/>
<name>A0A2A6C003_PRIPA</name>
<dbReference type="EnsemblMetazoa" id="PPA45904.1">
    <property type="protein sequence ID" value="PPA45904.1"/>
    <property type="gene ID" value="WBGene00284273"/>
</dbReference>
<protein>
    <submittedName>
        <fullName evidence="1">Uncharacterized protein</fullName>
    </submittedName>
</protein>